<evidence type="ECO:0000256" key="8">
    <source>
        <dbReference type="SAM" id="Phobius"/>
    </source>
</evidence>
<keyword evidence="8" id="KW-0472">Membrane</keyword>
<evidence type="ECO:0000256" key="3">
    <source>
        <dbReference type="ARBA" id="ARBA00022723"/>
    </source>
</evidence>
<keyword evidence="6 7" id="KW-0503">Monooxygenase</keyword>
<evidence type="ECO:0000256" key="4">
    <source>
        <dbReference type="ARBA" id="ARBA00023002"/>
    </source>
</evidence>
<comment type="similarity">
    <text evidence="1 7">Belongs to the cytochrome P450 family.</text>
</comment>
<dbReference type="PANTHER" id="PTHR24289">
    <property type="entry name" value="STEROID 17-ALPHA-HYDROXYLASE/17,20 LYASE"/>
    <property type="match status" value="1"/>
</dbReference>
<keyword evidence="3 7" id="KW-0479">Metal-binding</keyword>
<keyword evidence="7" id="KW-0492">Microsome</keyword>
<dbReference type="InterPro" id="IPR001128">
    <property type="entry name" value="Cyt_P450"/>
</dbReference>
<dbReference type="Gene3D" id="1.10.630.10">
    <property type="entry name" value="Cytochrome P450"/>
    <property type="match status" value="2"/>
</dbReference>
<organism evidence="9 10">
    <name type="scientific">Ranitomeya imitator</name>
    <name type="common">mimic poison frog</name>
    <dbReference type="NCBI Taxonomy" id="111125"/>
    <lineage>
        <taxon>Eukaryota</taxon>
        <taxon>Metazoa</taxon>
        <taxon>Chordata</taxon>
        <taxon>Craniata</taxon>
        <taxon>Vertebrata</taxon>
        <taxon>Euteleostomi</taxon>
        <taxon>Amphibia</taxon>
        <taxon>Batrachia</taxon>
        <taxon>Anura</taxon>
        <taxon>Neobatrachia</taxon>
        <taxon>Hyloidea</taxon>
        <taxon>Dendrobatidae</taxon>
        <taxon>Dendrobatinae</taxon>
        <taxon>Ranitomeya</taxon>
    </lineage>
</organism>
<dbReference type="EC" id="1.14.14.1" evidence="7"/>
<proteinExistence type="inferred from homology"/>
<protein>
    <recommendedName>
        <fullName evidence="7">Cytochrome P450 1A</fullName>
        <ecNumber evidence="7">1.14.14.1</ecNumber>
    </recommendedName>
</protein>
<keyword evidence="2 7" id="KW-0349">Heme</keyword>
<evidence type="ECO:0000256" key="1">
    <source>
        <dbReference type="ARBA" id="ARBA00010617"/>
    </source>
</evidence>
<dbReference type="InterPro" id="IPR036396">
    <property type="entry name" value="Cyt_P450_sf"/>
</dbReference>
<reference evidence="9" key="1">
    <citation type="submission" date="2023-07" db="EMBL/GenBank/DDBJ databases">
        <authorList>
            <person name="Stuckert A."/>
        </authorList>
    </citation>
    <scope>NUCLEOTIDE SEQUENCE</scope>
</reference>
<sequence>MLVLTSVEITLALVTFFIVLLITKKIWRKRKLPPGPWGIPILGNMLQIEELPHLTFIKMKEKYGDVFLLKLGSVPVVVVSGLETVKKVLLKQGEQFAGRPNLYTFSLINDGTSLAFSEHFGDAWKLHKKIAKMSLREFSKSSRSSLSQSLFEEFVSAESAALVETLLMNSEKGYFDPSENITYALACVVCALCYGKRYSHDDEEFLGVIQINEEVHKASGAAAPADFIPILRFFPLPGIKALLQAIKRYNNFVKNRVKEHYETYNKNRIRDITDALLYWCSRRQSDDKLSALSDAQILSTVGDIFGADTLIGAGRVPTFDDRHNLHYTDAFIHEVFRHSSFSPF</sequence>
<evidence type="ECO:0000256" key="7">
    <source>
        <dbReference type="RuleBase" id="RU368045"/>
    </source>
</evidence>
<dbReference type="PRINTS" id="PR00463">
    <property type="entry name" value="EP450I"/>
</dbReference>
<dbReference type="PANTHER" id="PTHR24289:SF22">
    <property type="entry name" value="CYTOCHROME P450 1A"/>
    <property type="match status" value="1"/>
</dbReference>
<dbReference type="EMBL" id="CAUEEQ010003071">
    <property type="protein sequence ID" value="CAJ0924264.1"/>
    <property type="molecule type" value="Genomic_DNA"/>
</dbReference>
<dbReference type="InterPro" id="IPR008066">
    <property type="entry name" value="Cyt_P450_E_grp-I_CYP1"/>
</dbReference>
<dbReference type="Pfam" id="PF00067">
    <property type="entry name" value="p450"/>
    <property type="match status" value="1"/>
</dbReference>
<comment type="caution">
    <text evidence="9">The sequence shown here is derived from an EMBL/GenBank/DDBJ whole genome shotgun (WGS) entry which is preliminary data.</text>
</comment>
<comment type="subcellular location">
    <subcellularLocation>
        <location evidence="7">Endoplasmic reticulum membrane</location>
        <topology evidence="7">Peripheral membrane protein</topology>
    </subcellularLocation>
    <subcellularLocation>
        <location evidence="7">Microsome membrane</location>
        <topology evidence="7">Peripheral membrane protein</topology>
    </subcellularLocation>
</comment>
<dbReference type="Proteomes" id="UP001176940">
    <property type="component" value="Unassembled WGS sequence"/>
</dbReference>
<comment type="function">
    <text evidence="7">Cytochromes P450 are a group of heme-thiolate monooxygenases. They oxidize a variety of structurally unrelated compounds, including steroids, fatty acids, and xenobiotics.</text>
</comment>
<name>A0ABN9KYY7_9NEOB</name>
<keyword evidence="8" id="KW-0812">Transmembrane</keyword>
<keyword evidence="5 7" id="KW-0408">Iron</keyword>
<gene>
    <name evidence="9" type="ORF">RIMI_LOCUS2232725</name>
</gene>
<keyword evidence="8" id="KW-1133">Transmembrane helix</keyword>
<feature type="transmembrane region" description="Helical" evidence="8">
    <location>
        <begin position="6"/>
        <end position="23"/>
    </location>
</feature>
<keyword evidence="10" id="KW-1185">Reference proteome</keyword>
<keyword evidence="7" id="KW-0256">Endoplasmic reticulum</keyword>
<evidence type="ECO:0000313" key="9">
    <source>
        <dbReference type="EMBL" id="CAJ0924264.1"/>
    </source>
</evidence>
<keyword evidence="4 7" id="KW-0560">Oxidoreductase</keyword>
<dbReference type="InterPro" id="IPR002401">
    <property type="entry name" value="Cyt_P450_E_grp-I"/>
</dbReference>
<evidence type="ECO:0000256" key="2">
    <source>
        <dbReference type="ARBA" id="ARBA00022617"/>
    </source>
</evidence>
<evidence type="ECO:0000256" key="6">
    <source>
        <dbReference type="ARBA" id="ARBA00023033"/>
    </source>
</evidence>
<evidence type="ECO:0000313" key="10">
    <source>
        <dbReference type="Proteomes" id="UP001176940"/>
    </source>
</evidence>
<evidence type="ECO:0000256" key="5">
    <source>
        <dbReference type="ARBA" id="ARBA00023004"/>
    </source>
</evidence>
<dbReference type="PRINTS" id="PR01683">
    <property type="entry name" value="EP450ICYP1A"/>
</dbReference>
<accession>A0ABN9KYY7</accession>
<dbReference type="SUPFAM" id="SSF48264">
    <property type="entry name" value="Cytochrome P450"/>
    <property type="match status" value="1"/>
</dbReference>
<comment type="cofactor">
    <cofactor evidence="7">
        <name>heme</name>
        <dbReference type="ChEBI" id="CHEBI:30413"/>
    </cofactor>
</comment>